<dbReference type="AlphaFoldDB" id="A0A1I7S939"/>
<protein>
    <submittedName>
        <fullName evidence="2">Ovule protein</fullName>
    </submittedName>
</protein>
<proteinExistence type="predicted"/>
<name>A0A1I7S939_BURXY</name>
<dbReference type="Proteomes" id="UP000095284">
    <property type="component" value="Unplaced"/>
</dbReference>
<sequence>MVRYIRKQLQIIQIIFMIQPFTQSSPSTLYCLLLHHLYCLIFSLPVQLSISFVYNISTVYPEHSAIPDISEGPDFKPSYYGQPTVLSL</sequence>
<organism evidence="1 2">
    <name type="scientific">Bursaphelenchus xylophilus</name>
    <name type="common">Pinewood nematode worm</name>
    <name type="synonym">Aphelenchoides xylophilus</name>
    <dbReference type="NCBI Taxonomy" id="6326"/>
    <lineage>
        <taxon>Eukaryota</taxon>
        <taxon>Metazoa</taxon>
        <taxon>Ecdysozoa</taxon>
        <taxon>Nematoda</taxon>
        <taxon>Chromadorea</taxon>
        <taxon>Rhabditida</taxon>
        <taxon>Tylenchina</taxon>
        <taxon>Tylenchomorpha</taxon>
        <taxon>Aphelenchoidea</taxon>
        <taxon>Aphelenchoididae</taxon>
        <taxon>Bursaphelenchus</taxon>
    </lineage>
</organism>
<evidence type="ECO:0000313" key="1">
    <source>
        <dbReference type="Proteomes" id="UP000095284"/>
    </source>
</evidence>
<evidence type="ECO:0000313" key="2">
    <source>
        <dbReference type="WBParaSite" id="BXY_0953400.1"/>
    </source>
</evidence>
<reference evidence="2" key="1">
    <citation type="submission" date="2016-11" db="UniProtKB">
        <authorList>
            <consortium name="WormBaseParasite"/>
        </authorList>
    </citation>
    <scope>IDENTIFICATION</scope>
</reference>
<dbReference type="WBParaSite" id="BXY_0953400.1">
    <property type="protein sequence ID" value="BXY_0953400.1"/>
    <property type="gene ID" value="BXY_0953400"/>
</dbReference>
<accession>A0A1I7S939</accession>